<reference evidence="5 6" key="1">
    <citation type="submission" date="2024-11" db="EMBL/GenBank/DDBJ databases">
        <title>A near-complete genome assembly of Cinchona calisaya.</title>
        <authorList>
            <person name="Lian D.C."/>
            <person name="Zhao X.W."/>
            <person name="Wei L."/>
        </authorList>
    </citation>
    <scope>NUCLEOTIDE SEQUENCE [LARGE SCALE GENOMIC DNA]</scope>
    <source>
        <tissue evidence="5">Nenye</tissue>
    </source>
</reference>
<dbReference type="AlphaFoldDB" id="A0ABD3ARI3"/>
<gene>
    <name evidence="5" type="ORF">ACH5RR_007343</name>
</gene>
<evidence type="ECO:0000259" key="4">
    <source>
        <dbReference type="PROSITE" id="PS50081"/>
    </source>
</evidence>
<dbReference type="Pfam" id="PF03107">
    <property type="entry name" value="C1_2"/>
    <property type="match status" value="1"/>
</dbReference>
<keyword evidence="2" id="KW-0677">Repeat</keyword>
<dbReference type="InterPro" id="IPR046349">
    <property type="entry name" value="C1-like_sf"/>
</dbReference>
<keyword evidence="6" id="KW-1185">Reference proteome</keyword>
<accession>A0ABD3ARI3</accession>
<evidence type="ECO:0000313" key="6">
    <source>
        <dbReference type="Proteomes" id="UP001630127"/>
    </source>
</evidence>
<sequence length="108" mass="12139">MERLKHFSHAKHPLILTQVENHEAKKSNCYGCQKPILSEPTYTCKECNIFLHKKCAKLPIEIMLSTPSRRTAKLKMNAAFVIPVNKNGTAASTLLPMSVRPQHPVCLS</sequence>
<dbReference type="PANTHER" id="PTHR46288:SF27">
    <property type="entry name" value="CYSTEINE_HISTIDINE-RICH C1 DOMAIN FAMILY PROTEIN"/>
    <property type="match status" value="1"/>
</dbReference>
<keyword evidence="3" id="KW-0862">Zinc</keyword>
<dbReference type="Proteomes" id="UP001630127">
    <property type="component" value="Unassembled WGS sequence"/>
</dbReference>
<protein>
    <recommendedName>
        <fullName evidence="4">Phorbol-ester/DAG-type domain-containing protein</fullName>
    </recommendedName>
</protein>
<comment type="caution">
    <text evidence="5">The sequence shown here is derived from an EMBL/GenBank/DDBJ whole genome shotgun (WGS) entry which is preliminary data.</text>
</comment>
<dbReference type="EMBL" id="JBJUIK010000003">
    <property type="protein sequence ID" value="KAL3533822.1"/>
    <property type="molecule type" value="Genomic_DNA"/>
</dbReference>
<keyword evidence="1" id="KW-0479">Metal-binding</keyword>
<evidence type="ECO:0000313" key="5">
    <source>
        <dbReference type="EMBL" id="KAL3533822.1"/>
    </source>
</evidence>
<name>A0ABD3ARI3_9GENT</name>
<evidence type="ECO:0000256" key="2">
    <source>
        <dbReference type="ARBA" id="ARBA00022737"/>
    </source>
</evidence>
<dbReference type="InterPro" id="IPR004146">
    <property type="entry name" value="DC1"/>
</dbReference>
<dbReference type="InterPro" id="IPR002219">
    <property type="entry name" value="PKC_DAG/PE"/>
</dbReference>
<proteinExistence type="predicted"/>
<evidence type="ECO:0000256" key="1">
    <source>
        <dbReference type="ARBA" id="ARBA00022723"/>
    </source>
</evidence>
<dbReference type="PROSITE" id="PS50081">
    <property type="entry name" value="ZF_DAG_PE_2"/>
    <property type="match status" value="1"/>
</dbReference>
<dbReference type="Gene3D" id="3.30.60.20">
    <property type="match status" value="1"/>
</dbReference>
<dbReference type="PANTHER" id="PTHR46288">
    <property type="entry name" value="PHORBOL-ESTER/DAG-TYPE DOMAIN-CONTAINING PROTEIN"/>
    <property type="match status" value="1"/>
</dbReference>
<feature type="domain" description="Phorbol-ester/DAG-type" evidence="4">
    <location>
        <begin position="11"/>
        <end position="63"/>
    </location>
</feature>
<dbReference type="GO" id="GO:0046872">
    <property type="term" value="F:metal ion binding"/>
    <property type="evidence" value="ECO:0007669"/>
    <property type="project" value="UniProtKB-KW"/>
</dbReference>
<evidence type="ECO:0000256" key="3">
    <source>
        <dbReference type="ARBA" id="ARBA00022833"/>
    </source>
</evidence>
<organism evidence="5 6">
    <name type="scientific">Cinchona calisaya</name>
    <dbReference type="NCBI Taxonomy" id="153742"/>
    <lineage>
        <taxon>Eukaryota</taxon>
        <taxon>Viridiplantae</taxon>
        <taxon>Streptophyta</taxon>
        <taxon>Embryophyta</taxon>
        <taxon>Tracheophyta</taxon>
        <taxon>Spermatophyta</taxon>
        <taxon>Magnoliopsida</taxon>
        <taxon>eudicotyledons</taxon>
        <taxon>Gunneridae</taxon>
        <taxon>Pentapetalae</taxon>
        <taxon>asterids</taxon>
        <taxon>lamiids</taxon>
        <taxon>Gentianales</taxon>
        <taxon>Rubiaceae</taxon>
        <taxon>Cinchonoideae</taxon>
        <taxon>Cinchoneae</taxon>
        <taxon>Cinchona</taxon>
    </lineage>
</organism>
<dbReference type="SUPFAM" id="SSF57889">
    <property type="entry name" value="Cysteine-rich domain"/>
    <property type="match status" value="1"/>
</dbReference>